<proteinExistence type="inferred from homology"/>
<evidence type="ECO:0000256" key="6">
    <source>
        <dbReference type="ARBA" id="ARBA00022723"/>
    </source>
</evidence>
<evidence type="ECO:0000256" key="10">
    <source>
        <dbReference type="ARBA" id="ARBA00023136"/>
    </source>
</evidence>
<evidence type="ECO:0000256" key="13">
    <source>
        <dbReference type="PROSITE-ProRule" id="PRU00175"/>
    </source>
</evidence>
<feature type="transmembrane region" description="Helical" evidence="16">
    <location>
        <begin position="263"/>
        <end position="281"/>
    </location>
</feature>
<evidence type="ECO:0000259" key="18">
    <source>
        <dbReference type="PROSITE" id="PS50089"/>
    </source>
</evidence>
<dbReference type="GO" id="GO:0005739">
    <property type="term" value="C:mitochondrion"/>
    <property type="evidence" value="ECO:0007669"/>
    <property type="project" value="TreeGrafter"/>
</dbReference>
<feature type="compositionally biased region" description="Basic and acidic residues" evidence="15">
    <location>
        <begin position="871"/>
        <end position="883"/>
    </location>
</feature>
<dbReference type="Pfam" id="PF00698">
    <property type="entry name" value="Acyl_transf_1"/>
    <property type="match status" value="1"/>
</dbReference>
<keyword evidence="4" id="KW-0808">Transferase</keyword>
<dbReference type="PANTHER" id="PTHR42681:SF1">
    <property type="entry name" value="MALONYL-COA-ACYL CARRIER PROTEIN TRANSACYLASE, MITOCHONDRIAL"/>
    <property type="match status" value="1"/>
</dbReference>
<feature type="domain" description="RING-type" evidence="18">
    <location>
        <begin position="1011"/>
        <end position="1079"/>
    </location>
</feature>
<dbReference type="InterPro" id="IPR016035">
    <property type="entry name" value="Acyl_Trfase/lysoPLipase"/>
</dbReference>
<evidence type="ECO:0000256" key="11">
    <source>
        <dbReference type="ARBA" id="ARBA00023315"/>
    </source>
</evidence>
<keyword evidence="5 16" id="KW-0812">Transmembrane</keyword>
<evidence type="ECO:0000256" key="17">
    <source>
        <dbReference type="SAM" id="SignalP"/>
    </source>
</evidence>
<dbReference type="InterPro" id="IPR013083">
    <property type="entry name" value="Znf_RING/FYVE/PHD"/>
</dbReference>
<name>F0XSI2_GROCL</name>
<dbReference type="InterPro" id="IPR001841">
    <property type="entry name" value="Znf_RING"/>
</dbReference>
<dbReference type="SUPFAM" id="SSF55048">
    <property type="entry name" value="Probable ACP-binding domain of malonyl-CoA ACP transacylase"/>
    <property type="match status" value="1"/>
</dbReference>
<dbReference type="InterPro" id="IPR050858">
    <property type="entry name" value="Mal-CoA-ACP_Trans/PKS_FabD"/>
</dbReference>
<keyword evidence="11" id="KW-0012">Acyltransferase</keyword>
<keyword evidence="20" id="KW-1185">Reference proteome</keyword>
<dbReference type="OrthoDB" id="67566at2759"/>
<dbReference type="InterPro" id="IPR016036">
    <property type="entry name" value="Malonyl_transacylase_ACP-bd"/>
</dbReference>
<evidence type="ECO:0000256" key="3">
    <source>
        <dbReference type="ARBA" id="ARBA00013258"/>
    </source>
</evidence>
<evidence type="ECO:0000256" key="16">
    <source>
        <dbReference type="SAM" id="Phobius"/>
    </source>
</evidence>
<dbReference type="SMART" id="SM00827">
    <property type="entry name" value="PKS_AT"/>
    <property type="match status" value="1"/>
</dbReference>
<evidence type="ECO:0000256" key="1">
    <source>
        <dbReference type="ARBA" id="ARBA00004477"/>
    </source>
</evidence>
<dbReference type="FunFam" id="3.30.40.10:FF:000673">
    <property type="entry name" value="RING finger domain protein, putative"/>
    <property type="match status" value="1"/>
</dbReference>
<feature type="compositionally biased region" description="Basic residues" evidence="15">
    <location>
        <begin position="1089"/>
        <end position="1102"/>
    </location>
</feature>
<dbReference type="InterPro" id="IPR031790">
    <property type="entry name" value="Znf-NOSIP"/>
</dbReference>
<reference evidence="19 20" key="1">
    <citation type="journal article" date="2011" name="Proc. Natl. Acad. Sci. U.S.A.">
        <title>Genome and transcriptome analyses of the mountain pine beetle-fungal symbiont Grosmannia clavigera, a lodgepole pine pathogen.</title>
        <authorList>
            <person name="DiGuistini S."/>
            <person name="Wang Y."/>
            <person name="Liao N.Y."/>
            <person name="Taylor G."/>
            <person name="Tanguay P."/>
            <person name="Feau N."/>
            <person name="Henrissat B."/>
            <person name="Chan S.K."/>
            <person name="Hesse-Orce U."/>
            <person name="Alamouti S.M."/>
            <person name="Tsui C.K.M."/>
            <person name="Docking R.T."/>
            <person name="Levasseur A."/>
            <person name="Haridas S."/>
            <person name="Robertson G."/>
            <person name="Birol I."/>
            <person name="Holt R.A."/>
            <person name="Marra M.A."/>
            <person name="Hamelin R.C."/>
            <person name="Hirst M."/>
            <person name="Jones S.J.M."/>
            <person name="Bohlmann J."/>
            <person name="Breuil C."/>
        </authorList>
    </citation>
    <scope>NUCLEOTIDE SEQUENCE [LARGE SCALE GENOMIC DNA]</scope>
    <source>
        <strain evidence="20">kw1407 / UAMH 11150</strain>
    </source>
</reference>
<dbReference type="GO" id="GO:0006633">
    <property type="term" value="P:fatty acid biosynthetic process"/>
    <property type="evidence" value="ECO:0007669"/>
    <property type="project" value="TreeGrafter"/>
</dbReference>
<dbReference type="InterPro" id="IPR021149">
    <property type="entry name" value="OligosaccharylTrfase_OST3/OST6"/>
</dbReference>
<organism evidence="20">
    <name type="scientific">Grosmannia clavigera (strain kw1407 / UAMH 11150)</name>
    <name type="common">Blue stain fungus</name>
    <name type="synonym">Graphiocladiella clavigera</name>
    <dbReference type="NCBI Taxonomy" id="655863"/>
    <lineage>
        <taxon>Eukaryota</taxon>
        <taxon>Fungi</taxon>
        <taxon>Dikarya</taxon>
        <taxon>Ascomycota</taxon>
        <taxon>Pezizomycotina</taxon>
        <taxon>Sordariomycetes</taxon>
        <taxon>Sordariomycetidae</taxon>
        <taxon>Ophiostomatales</taxon>
        <taxon>Ophiostomataceae</taxon>
        <taxon>Leptographium</taxon>
    </lineage>
</organism>
<gene>
    <name evidence="19" type="ORF">CMQ_5484</name>
</gene>
<keyword evidence="14" id="KW-0175">Coiled coil</keyword>
<dbReference type="STRING" id="655863.F0XSI2"/>
<evidence type="ECO:0000256" key="8">
    <source>
        <dbReference type="ARBA" id="ARBA00022833"/>
    </source>
</evidence>
<dbReference type="GO" id="GO:0005789">
    <property type="term" value="C:endoplasmic reticulum membrane"/>
    <property type="evidence" value="ECO:0007669"/>
    <property type="project" value="UniProtKB-SubCell"/>
</dbReference>
<dbReference type="eggNOG" id="KOG3039">
    <property type="taxonomic scope" value="Eukaryota"/>
</dbReference>
<keyword evidence="8" id="KW-0862">Zinc</keyword>
<dbReference type="SUPFAM" id="SSF52833">
    <property type="entry name" value="Thioredoxin-like"/>
    <property type="match status" value="1"/>
</dbReference>
<comment type="similarity">
    <text evidence="2">Belongs to the OST3/OST6 family.</text>
</comment>
<evidence type="ECO:0000313" key="19">
    <source>
        <dbReference type="EMBL" id="EFW99063.1"/>
    </source>
</evidence>
<dbReference type="PROSITE" id="PS00518">
    <property type="entry name" value="ZF_RING_1"/>
    <property type="match status" value="1"/>
</dbReference>
<dbReference type="FunFam" id="3.40.30.10:FF:000302">
    <property type="entry name" value="Oligosaccharyl transferase subunit (Gamma), putative"/>
    <property type="match status" value="1"/>
</dbReference>
<dbReference type="Pfam" id="PF15906">
    <property type="entry name" value="zf-NOSIP"/>
    <property type="match status" value="1"/>
</dbReference>
<dbReference type="PROSITE" id="PS50089">
    <property type="entry name" value="ZF_RING_2"/>
    <property type="match status" value="1"/>
</dbReference>
<comment type="subcellular location">
    <subcellularLocation>
        <location evidence="1">Endoplasmic reticulum membrane</location>
        <topology evidence="1">Multi-pass membrane protein</topology>
    </subcellularLocation>
</comment>
<evidence type="ECO:0000256" key="7">
    <source>
        <dbReference type="ARBA" id="ARBA00022771"/>
    </source>
</evidence>
<dbReference type="Pfam" id="PF13445">
    <property type="entry name" value="zf-RING_UBOX"/>
    <property type="match status" value="1"/>
</dbReference>
<evidence type="ECO:0000256" key="14">
    <source>
        <dbReference type="SAM" id="Coils"/>
    </source>
</evidence>
<comment type="catalytic activity">
    <reaction evidence="12">
        <text>holo-[ACP] + malonyl-CoA = malonyl-[ACP] + CoA</text>
        <dbReference type="Rhea" id="RHEA:41792"/>
        <dbReference type="Rhea" id="RHEA-COMP:9623"/>
        <dbReference type="Rhea" id="RHEA-COMP:9685"/>
        <dbReference type="ChEBI" id="CHEBI:57287"/>
        <dbReference type="ChEBI" id="CHEBI:57384"/>
        <dbReference type="ChEBI" id="CHEBI:64479"/>
        <dbReference type="ChEBI" id="CHEBI:78449"/>
        <dbReference type="EC" id="2.3.1.39"/>
    </reaction>
</comment>
<sequence length="1137" mass="124891">MRWFSLLVSSAFVAGSLAAAPKADLFLDFHAQQLSSTPIKINDAKYGKLISAQRNYSSVVLLTAMDARFGCQLCREFQPEFDLLARSWTKGDKAGESRVVFSSLDFNEGRETFMSLGLQTAPVLFFFPPTAGPFAVSKADPIRYDFGNGPGKAEVVQNWLARHLPDRPHPPIQRPINWVGWATGITIFLGAITTLFVAWPYVLPVVQNRNLWAATSLIAILLFTSGHMFNQIRKVPYVTGDGRGGITYFAGGFQNQFGMETQIVAAMYAVLSFATISLAIKVPRITDARTQKLAAAIWAGVIFVMYSFLLSVFRMKNQGYPFSLPPFIRHTHCTARVAHQRRAVSSSSSIPLATPRPRPKTAIFFPGQGVQRVGMLTPWLEAFPATTRETMEEIDDCMGYRLTEVIQSGPGRLLTATAQAQPAIMATSILIVRVLERDFGFRISEHMDVTLGHSLGEFAALVAGGYLQFRDSLWLVRRRAEAMAKATRQAVTAHGGGEYGMVAVLTEPEYLPGLVRAIERILGEKRQTPLLSSFSLPSLSSLSSLDLTPPSPYVPFCHPAPVHIGNINSKNQIVLSGSIERIQRLLGQVRQFMGHDPRAVRLSSDSPFHCAIMRPAVAEMRQMLEQERPWAVQFPGRLPCISNVTARPFSSRPELTELLARQCEETVQWWDSIRYLDQEQRVRRWVGIGPGKVGRNLVGKEVGMRGKDPVKGGGVWAITDPSEIEEVLRGLEETESFFTLLPVDMSHSKRNTSRAVFTAHERSLAKAAWTVSSARLTRESFLPFGACALCLEPAQDPVACPAGDVFCRECALRNLLAQKQELQRLDRLRAQAERDREEYRLREAAEDEARAVVQFDLVQAGLGGGGGGGEVRLRDEKQERETRSKPLLAITVAAASTTTTATADTSSPTRKRKFELDDGDLQRVVDEDRARARRAIEADRVAARDASALPSFWAPSETPSSNRGVVIGSTSANGTTNTTTACPASNDGHALSLRTLVSLQFAEDDAGRRICPACKRSLSNASRAVMAKPCGHVLCRSCVHQFVRPIEGGSGAGAGAGMLLHDPHAPEDEAGVVRCYVCEADLTEEAEGKKRKKDRKDRHKKEKERVRPGLVELRSEGTGFSAGGASEVKKNAVAFQC</sequence>
<dbReference type="SUPFAM" id="SSF52151">
    <property type="entry name" value="FabD/lysophospholipase-like"/>
    <property type="match status" value="1"/>
</dbReference>
<dbReference type="Gene3D" id="3.30.70.250">
    <property type="entry name" value="Malonyl-CoA ACP transacylase, ACP-binding"/>
    <property type="match status" value="1"/>
</dbReference>
<dbReference type="eggNOG" id="KOG2926">
    <property type="taxonomic scope" value="Eukaryota"/>
</dbReference>
<keyword evidence="6" id="KW-0479">Metal-binding</keyword>
<dbReference type="Proteomes" id="UP000007796">
    <property type="component" value="Unassembled WGS sequence"/>
</dbReference>
<dbReference type="SUPFAM" id="SSF57850">
    <property type="entry name" value="RING/U-box"/>
    <property type="match status" value="2"/>
</dbReference>
<dbReference type="GeneID" id="25978811"/>
<dbReference type="InterPro" id="IPR036249">
    <property type="entry name" value="Thioredoxin-like_sf"/>
</dbReference>
<dbReference type="eggNOG" id="KOG2603">
    <property type="taxonomic scope" value="Eukaryota"/>
</dbReference>
<dbReference type="InParanoid" id="F0XSI2"/>
<evidence type="ECO:0000256" key="15">
    <source>
        <dbReference type="SAM" id="MobiDB-lite"/>
    </source>
</evidence>
<dbReference type="InterPro" id="IPR027370">
    <property type="entry name" value="Znf-RING_euk"/>
</dbReference>
<dbReference type="PANTHER" id="PTHR42681">
    <property type="entry name" value="MALONYL-COA-ACYL CARRIER PROTEIN TRANSACYLASE, MITOCHONDRIAL"/>
    <property type="match status" value="1"/>
</dbReference>
<dbReference type="SMART" id="SM00184">
    <property type="entry name" value="RING"/>
    <property type="match status" value="1"/>
</dbReference>
<evidence type="ECO:0000256" key="5">
    <source>
        <dbReference type="ARBA" id="ARBA00022692"/>
    </source>
</evidence>
<dbReference type="Gene3D" id="3.30.40.10">
    <property type="entry name" value="Zinc/RING finger domain, C3HC4 (zinc finger)"/>
    <property type="match status" value="2"/>
</dbReference>
<feature type="transmembrane region" description="Helical" evidence="16">
    <location>
        <begin position="293"/>
        <end position="313"/>
    </location>
</feature>
<evidence type="ECO:0000256" key="2">
    <source>
        <dbReference type="ARBA" id="ARBA00009561"/>
    </source>
</evidence>
<evidence type="ECO:0000313" key="20">
    <source>
        <dbReference type="Proteomes" id="UP000007796"/>
    </source>
</evidence>
<keyword evidence="7 13" id="KW-0863">Zinc-finger</keyword>
<accession>F0XSI2</accession>
<dbReference type="GO" id="GO:0008270">
    <property type="term" value="F:zinc ion binding"/>
    <property type="evidence" value="ECO:0007669"/>
    <property type="project" value="UniProtKB-KW"/>
</dbReference>
<evidence type="ECO:0000256" key="9">
    <source>
        <dbReference type="ARBA" id="ARBA00022989"/>
    </source>
</evidence>
<dbReference type="InterPro" id="IPR001227">
    <property type="entry name" value="Ac_transferase_dom_sf"/>
</dbReference>
<dbReference type="InterPro" id="IPR017907">
    <property type="entry name" value="Znf_RING_CS"/>
</dbReference>
<dbReference type="GO" id="GO:0004314">
    <property type="term" value="F:[acyl-carrier-protein] S-malonyltransferase activity"/>
    <property type="evidence" value="ECO:0007669"/>
    <property type="project" value="UniProtKB-EC"/>
</dbReference>
<feature type="region of interest" description="Disordered" evidence="15">
    <location>
        <begin position="1087"/>
        <end position="1112"/>
    </location>
</feature>
<feature type="signal peptide" evidence="17">
    <location>
        <begin position="1"/>
        <end position="18"/>
    </location>
</feature>
<dbReference type="HOGENOM" id="CLU_278233_0_0_1"/>
<feature type="transmembrane region" description="Helical" evidence="16">
    <location>
        <begin position="211"/>
        <end position="229"/>
    </location>
</feature>
<dbReference type="EC" id="2.3.1.39" evidence="3"/>
<feature type="region of interest" description="Disordered" evidence="15">
    <location>
        <begin position="864"/>
        <end position="883"/>
    </location>
</feature>
<feature type="coiled-coil region" evidence="14">
    <location>
        <begin position="815"/>
        <end position="842"/>
    </location>
</feature>
<dbReference type="EMBL" id="GL629997">
    <property type="protein sequence ID" value="EFW99063.1"/>
    <property type="molecule type" value="Genomic_DNA"/>
</dbReference>
<keyword evidence="17" id="KW-0732">Signal</keyword>
<dbReference type="Gene3D" id="3.40.366.10">
    <property type="entry name" value="Malonyl-Coenzyme A Acyl Carrier Protein, domain 2"/>
    <property type="match status" value="1"/>
</dbReference>
<evidence type="ECO:0000256" key="4">
    <source>
        <dbReference type="ARBA" id="ARBA00022679"/>
    </source>
</evidence>
<dbReference type="InterPro" id="IPR014043">
    <property type="entry name" value="Acyl_transferase_dom"/>
</dbReference>
<keyword evidence="9 16" id="KW-1133">Transmembrane helix</keyword>
<dbReference type="Gene3D" id="3.40.30.10">
    <property type="entry name" value="Glutaredoxin"/>
    <property type="match status" value="1"/>
</dbReference>
<evidence type="ECO:0000256" key="12">
    <source>
        <dbReference type="ARBA" id="ARBA00048462"/>
    </source>
</evidence>
<dbReference type="RefSeq" id="XP_014168546.1">
    <property type="nucleotide sequence ID" value="XM_014313071.1"/>
</dbReference>
<dbReference type="Pfam" id="PF04756">
    <property type="entry name" value="OST3_OST6"/>
    <property type="match status" value="1"/>
</dbReference>
<dbReference type="AlphaFoldDB" id="F0XSI2"/>
<keyword evidence="10 16" id="KW-0472">Membrane</keyword>
<feature type="transmembrane region" description="Helical" evidence="16">
    <location>
        <begin position="178"/>
        <end position="199"/>
    </location>
</feature>
<protein>
    <recommendedName>
        <fullName evidence="3">[acyl-carrier-protein] S-malonyltransferase</fullName>
        <ecNumber evidence="3">2.3.1.39</ecNumber>
    </recommendedName>
</protein>
<feature type="chain" id="PRO_5003260390" description="[acyl-carrier-protein] S-malonyltransferase" evidence="17">
    <location>
        <begin position="19"/>
        <end position="1137"/>
    </location>
</feature>